<gene>
    <name evidence="1" type="ORF">Nepgr_023525</name>
</gene>
<name>A0AAD3T267_NEPGR</name>
<keyword evidence="2" id="KW-1185">Reference proteome</keyword>
<accession>A0AAD3T267</accession>
<reference evidence="1" key="1">
    <citation type="submission" date="2023-05" db="EMBL/GenBank/DDBJ databases">
        <title>Nepenthes gracilis genome sequencing.</title>
        <authorList>
            <person name="Fukushima K."/>
        </authorList>
    </citation>
    <scope>NUCLEOTIDE SEQUENCE</scope>
    <source>
        <strain evidence="1">SING2019-196</strain>
    </source>
</reference>
<evidence type="ECO:0000313" key="1">
    <source>
        <dbReference type="EMBL" id="GMH21683.1"/>
    </source>
</evidence>
<sequence length="148" mass="16870">METRPILLSPDCVKGQGAWRNFSSADDFYRRCAIDKSQSALRPRHSPLLQGLGTKGMESSNHSNKIIHRLRCTSWPFSWFSWPPLYLLVVLRLPDTSGTRSSNFLSWRLASLPVSLYWECSEPSSCLSSTALDFRPPLLWPASRYSSF</sequence>
<organism evidence="1 2">
    <name type="scientific">Nepenthes gracilis</name>
    <name type="common">Slender pitcher plant</name>
    <dbReference type="NCBI Taxonomy" id="150966"/>
    <lineage>
        <taxon>Eukaryota</taxon>
        <taxon>Viridiplantae</taxon>
        <taxon>Streptophyta</taxon>
        <taxon>Embryophyta</taxon>
        <taxon>Tracheophyta</taxon>
        <taxon>Spermatophyta</taxon>
        <taxon>Magnoliopsida</taxon>
        <taxon>eudicotyledons</taxon>
        <taxon>Gunneridae</taxon>
        <taxon>Pentapetalae</taxon>
        <taxon>Caryophyllales</taxon>
        <taxon>Nepenthaceae</taxon>
        <taxon>Nepenthes</taxon>
    </lineage>
</organism>
<evidence type="ECO:0000313" key="2">
    <source>
        <dbReference type="Proteomes" id="UP001279734"/>
    </source>
</evidence>
<comment type="caution">
    <text evidence="1">The sequence shown here is derived from an EMBL/GenBank/DDBJ whole genome shotgun (WGS) entry which is preliminary data.</text>
</comment>
<dbReference type="EMBL" id="BSYO01000023">
    <property type="protein sequence ID" value="GMH21683.1"/>
    <property type="molecule type" value="Genomic_DNA"/>
</dbReference>
<proteinExistence type="predicted"/>
<dbReference type="Proteomes" id="UP001279734">
    <property type="component" value="Unassembled WGS sequence"/>
</dbReference>
<dbReference type="AlphaFoldDB" id="A0AAD3T267"/>
<protein>
    <submittedName>
        <fullName evidence="1">Uncharacterized protein</fullName>
    </submittedName>
</protein>